<keyword evidence="2" id="KW-1185">Reference proteome</keyword>
<evidence type="ECO:0000313" key="1">
    <source>
        <dbReference type="EMBL" id="KAA0968138.1"/>
    </source>
</evidence>
<sequence length="245" mass="26139">MQTPTQKDRRKLNADASTIIPLTTGIGRLMAIGKHNGATHERIGSVNNVTIADGRARLEGPAHSAVVDLAQVNSITADFSAAMGEKAMPRLDFLNSSGEPVFSIVALDGRDGFDRAFSAVPAEPLTDGVEPARPERRELAKDDPGFLVLDTIRQSGEPVELRLERPGFTQTWEGIVERVSDGMGFANVMTESFHLHLRGGSVARWNWDNDASRLVALNAEGEPIGLSIRGSASALSALGADGTTL</sequence>
<name>A0A5B0DNT3_9HYPH</name>
<dbReference type="OrthoDB" id="316630at2"/>
<accession>A0A5B0DNT3</accession>
<evidence type="ECO:0000313" key="2">
    <source>
        <dbReference type="Proteomes" id="UP000324738"/>
    </source>
</evidence>
<dbReference type="InterPro" id="IPR053733">
    <property type="entry name" value="Heme_Transport_Util_sf"/>
</dbReference>
<dbReference type="SUPFAM" id="SSF144064">
    <property type="entry name" value="Heme iron utilization protein-like"/>
    <property type="match status" value="1"/>
</dbReference>
<reference evidence="1 2" key="1">
    <citation type="submission" date="2019-08" db="EMBL/GenBank/DDBJ databases">
        <title>Aureimonas fodiniaquatilis sp. nov., isolated from a coal mine wastewater.</title>
        <authorList>
            <person name="Kim W."/>
        </authorList>
    </citation>
    <scope>NUCLEOTIDE SEQUENCE [LARGE SCALE GENOMIC DNA]</scope>
    <source>
        <strain evidence="1 2">CAU 1482</strain>
    </source>
</reference>
<dbReference type="Gene3D" id="3.40.1570.10">
    <property type="entry name" value="HemS/ChuS/ChuX like domains"/>
    <property type="match status" value="1"/>
</dbReference>
<dbReference type="EMBL" id="VTWH01000006">
    <property type="protein sequence ID" value="KAA0968138.1"/>
    <property type="molecule type" value="Genomic_DNA"/>
</dbReference>
<dbReference type="RefSeq" id="WP_149301656.1">
    <property type="nucleotide sequence ID" value="NZ_VTWH01000006.1"/>
</dbReference>
<dbReference type="Proteomes" id="UP000324738">
    <property type="component" value="Unassembled WGS sequence"/>
</dbReference>
<gene>
    <name evidence="1" type="ORF">FPY71_17565</name>
</gene>
<organism evidence="1 2">
    <name type="scientific">Aureimonas fodinaquatilis</name>
    <dbReference type="NCBI Taxonomy" id="2565783"/>
    <lineage>
        <taxon>Bacteria</taxon>
        <taxon>Pseudomonadati</taxon>
        <taxon>Pseudomonadota</taxon>
        <taxon>Alphaproteobacteria</taxon>
        <taxon>Hyphomicrobiales</taxon>
        <taxon>Aurantimonadaceae</taxon>
        <taxon>Aureimonas</taxon>
    </lineage>
</organism>
<comment type="caution">
    <text evidence="1">The sequence shown here is derived from an EMBL/GenBank/DDBJ whole genome shotgun (WGS) entry which is preliminary data.</text>
</comment>
<dbReference type="AlphaFoldDB" id="A0A5B0DNT3"/>
<protein>
    <recommendedName>
        <fullName evidence="3">Haemin-degrading HemS/ChuX domain-containing protein</fullName>
    </recommendedName>
</protein>
<evidence type="ECO:0008006" key="3">
    <source>
        <dbReference type="Google" id="ProtNLM"/>
    </source>
</evidence>
<proteinExistence type="predicted"/>